<evidence type="ECO:0000256" key="1">
    <source>
        <dbReference type="ARBA" id="ARBA00004173"/>
    </source>
</evidence>
<dbReference type="GO" id="GO:0006412">
    <property type="term" value="P:translation"/>
    <property type="evidence" value="ECO:0007669"/>
    <property type="project" value="InterPro"/>
</dbReference>
<evidence type="ECO:0000313" key="8">
    <source>
        <dbReference type="EMBL" id="NXC38293.1"/>
    </source>
</evidence>
<evidence type="ECO:0000256" key="2">
    <source>
        <dbReference type="ARBA" id="ARBA00022723"/>
    </source>
</evidence>
<comment type="subcellular location">
    <subcellularLocation>
        <location evidence="1">Mitochondrion</location>
    </subcellularLocation>
</comment>
<dbReference type="InterPro" id="IPR015324">
    <property type="entry name" value="Ribosomal_Rsm22-like"/>
</dbReference>
<proteinExistence type="predicted"/>
<dbReference type="GO" id="GO:0051536">
    <property type="term" value="F:iron-sulfur cluster binding"/>
    <property type="evidence" value="ECO:0007669"/>
    <property type="project" value="UniProtKB-KW"/>
</dbReference>
<reference evidence="8" key="1">
    <citation type="submission" date="2019-09" db="EMBL/GenBank/DDBJ databases">
        <title>Bird 10,000 Genomes (B10K) Project - Family phase.</title>
        <authorList>
            <person name="Zhang G."/>
        </authorList>
    </citation>
    <scope>NUCLEOTIDE SEQUENCE</scope>
    <source>
        <strain evidence="8">B10K-DU-001-08</strain>
        <tissue evidence="8">Muscle</tissue>
    </source>
</reference>
<evidence type="ECO:0000256" key="4">
    <source>
        <dbReference type="ARBA" id="ARBA00023004"/>
    </source>
</evidence>
<evidence type="ECO:0000256" key="6">
    <source>
        <dbReference type="ARBA" id="ARBA00023128"/>
    </source>
</evidence>
<evidence type="ECO:0000256" key="5">
    <source>
        <dbReference type="ARBA" id="ARBA00023014"/>
    </source>
</evidence>
<evidence type="ECO:0000256" key="3">
    <source>
        <dbReference type="ARBA" id="ARBA00022946"/>
    </source>
</evidence>
<keyword evidence="5" id="KW-0411">Iron-sulfur</keyword>
<evidence type="ECO:0000313" key="9">
    <source>
        <dbReference type="Proteomes" id="UP000613066"/>
    </source>
</evidence>
<comment type="caution">
    <text evidence="8">The sequence shown here is derived from an EMBL/GenBank/DDBJ whole genome shotgun (WGS) entry which is preliminary data.</text>
</comment>
<dbReference type="OrthoDB" id="421327at2759"/>
<feature type="non-terminal residue" evidence="8">
    <location>
        <position position="119"/>
    </location>
</feature>
<dbReference type="AlphaFoldDB" id="A0A851N8B4"/>
<protein>
    <submittedName>
        <fullName evidence="8">MET17 protein</fullName>
    </submittedName>
</protein>
<dbReference type="Proteomes" id="UP000613066">
    <property type="component" value="Unassembled WGS sequence"/>
</dbReference>
<keyword evidence="3" id="KW-0809">Transit peptide</keyword>
<accession>A0A851N8B4</accession>
<sequence>HTGRHWVILGGPHRAPPLKLPSPPRELLSFLIARRGAATKSSEGAEASSEGALPQGGWARVTAPVRPRPRRVHLSLCCPDGALRRTVVTAARHGRPLYRQARASRWGDLLPAPVDDVTP</sequence>
<dbReference type="GO" id="GO:0008168">
    <property type="term" value="F:methyltransferase activity"/>
    <property type="evidence" value="ECO:0007669"/>
    <property type="project" value="InterPro"/>
</dbReference>
<dbReference type="GO" id="GO:0046872">
    <property type="term" value="F:metal ion binding"/>
    <property type="evidence" value="ECO:0007669"/>
    <property type="project" value="UniProtKB-KW"/>
</dbReference>
<keyword evidence="4" id="KW-0408">Iron</keyword>
<dbReference type="PANTHER" id="PTHR13184:SF5">
    <property type="entry name" value="METHYLTRANSFERASE-LIKE PROTEIN 17, MITOCHONDRIAL"/>
    <property type="match status" value="1"/>
</dbReference>
<keyword evidence="6" id="KW-0496">Mitochondrion</keyword>
<dbReference type="GO" id="GO:0003735">
    <property type="term" value="F:structural constituent of ribosome"/>
    <property type="evidence" value="ECO:0007669"/>
    <property type="project" value="TreeGrafter"/>
</dbReference>
<dbReference type="Pfam" id="PF09243">
    <property type="entry name" value="Rsm22"/>
    <property type="match status" value="1"/>
</dbReference>
<keyword evidence="9" id="KW-1185">Reference proteome</keyword>
<dbReference type="InterPro" id="IPR052571">
    <property type="entry name" value="Mt_RNA_Methyltransferase"/>
</dbReference>
<dbReference type="EMBL" id="WBMW01000340">
    <property type="protein sequence ID" value="NXC38293.1"/>
    <property type="molecule type" value="Genomic_DNA"/>
</dbReference>
<name>A0A851N8B4_9GALL</name>
<feature type="non-terminal residue" evidence="8">
    <location>
        <position position="1"/>
    </location>
</feature>
<dbReference type="PANTHER" id="PTHR13184">
    <property type="entry name" value="37S RIBOSOMAL PROTEIN S22"/>
    <property type="match status" value="1"/>
</dbReference>
<dbReference type="GO" id="GO:0005763">
    <property type="term" value="C:mitochondrial small ribosomal subunit"/>
    <property type="evidence" value="ECO:0007669"/>
    <property type="project" value="TreeGrafter"/>
</dbReference>
<organism evidence="8 9">
    <name type="scientific">Penelope pileata</name>
    <dbReference type="NCBI Taxonomy" id="1118817"/>
    <lineage>
        <taxon>Eukaryota</taxon>
        <taxon>Metazoa</taxon>
        <taxon>Chordata</taxon>
        <taxon>Craniata</taxon>
        <taxon>Vertebrata</taxon>
        <taxon>Euteleostomi</taxon>
        <taxon>Archelosauria</taxon>
        <taxon>Archosauria</taxon>
        <taxon>Dinosauria</taxon>
        <taxon>Saurischia</taxon>
        <taxon>Theropoda</taxon>
        <taxon>Coelurosauria</taxon>
        <taxon>Aves</taxon>
        <taxon>Neognathae</taxon>
        <taxon>Galloanserae</taxon>
        <taxon>Galliformes</taxon>
        <taxon>Cracidae</taxon>
        <taxon>Penelope</taxon>
    </lineage>
</organism>
<gene>
    <name evidence="8" type="primary">Mettl17_1</name>
    <name evidence="8" type="ORF">PENPIL_R15292</name>
</gene>
<evidence type="ECO:0000256" key="7">
    <source>
        <dbReference type="ARBA" id="ARBA00045681"/>
    </source>
</evidence>
<comment type="function">
    <text evidence="7">Mitochondrial ribosome (mitoribosome) assembly factor. Binds at the interface of the head and body domains of the mitochondrial small ribosomal subunit (mt-SSU), occluding the mRNA channel and preventing compaction of the head domain towards the body. Probable inactive methyltransferase: retains the characteristic folding and ability to bind S-adenosyl-L-methionine, but it probably lost its methyltransferase activity.</text>
</comment>
<keyword evidence="2" id="KW-0479">Metal-binding</keyword>